<dbReference type="EMBL" id="CP092332">
    <property type="protein sequence ID" value="WGK94372.1"/>
    <property type="molecule type" value="Genomic_DNA"/>
</dbReference>
<dbReference type="Pfam" id="PF02517">
    <property type="entry name" value="Rce1-like"/>
    <property type="match status" value="1"/>
</dbReference>
<keyword evidence="1" id="KW-0812">Transmembrane</keyword>
<name>A0ABY8N4B6_9FLAO</name>
<feature type="transmembrane region" description="Helical" evidence="1">
    <location>
        <begin position="180"/>
        <end position="197"/>
    </location>
</feature>
<accession>A0ABY8N4B6</accession>
<keyword evidence="1" id="KW-0472">Membrane</keyword>
<organism evidence="3 4">
    <name type="scientific">Flavobacterium keumense</name>
    <dbReference type="NCBI Taxonomy" id="1306518"/>
    <lineage>
        <taxon>Bacteria</taxon>
        <taxon>Pseudomonadati</taxon>
        <taxon>Bacteroidota</taxon>
        <taxon>Flavobacteriia</taxon>
        <taxon>Flavobacteriales</taxon>
        <taxon>Flavobacteriaceae</taxon>
        <taxon>Flavobacterium</taxon>
    </lineage>
</organism>
<evidence type="ECO:0000313" key="4">
    <source>
        <dbReference type="Proteomes" id="UP001232117"/>
    </source>
</evidence>
<feature type="transmembrane region" description="Helical" evidence="1">
    <location>
        <begin position="64"/>
        <end position="84"/>
    </location>
</feature>
<keyword evidence="4" id="KW-1185">Reference proteome</keyword>
<keyword evidence="3" id="KW-0378">Hydrolase</keyword>
<feature type="transmembrane region" description="Helical" evidence="1">
    <location>
        <begin position="230"/>
        <end position="248"/>
    </location>
</feature>
<feature type="domain" description="CAAX prenyl protease 2/Lysostaphin resistance protein A-like" evidence="2">
    <location>
        <begin position="146"/>
        <end position="241"/>
    </location>
</feature>
<keyword evidence="3" id="KW-0482">Metalloprotease</keyword>
<feature type="transmembrane region" description="Helical" evidence="1">
    <location>
        <begin position="21"/>
        <end position="44"/>
    </location>
</feature>
<evidence type="ECO:0000259" key="2">
    <source>
        <dbReference type="Pfam" id="PF02517"/>
    </source>
</evidence>
<evidence type="ECO:0000313" key="3">
    <source>
        <dbReference type="EMBL" id="WGK94372.1"/>
    </source>
</evidence>
<keyword evidence="3" id="KW-0645">Protease</keyword>
<keyword evidence="1" id="KW-1133">Transmembrane helix</keyword>
<reference evidence="3 4" key="1">
    <citation type="submission" date="2023-06" db="EMBL/GenBank/DDBJ databases">
        <title>Complete Genome Sequence of Flavobacterium keumense K3R-10.</title>
        <authorList>
            <person name="Jeong H."/>
            <person name="Jhang S.Y."/>
            <person name="Kim J.N."/>
        </authorList>
    </citation>
    <scope>NUCLEOTIDE SEQUENCE [LARGE SCALE GENOMIC DNA]</scope>
    <source>
        <strain evidence="3 4">K3R-10</strain>
    </source>
</reference>
<dbReference type="GO" id="GO:0008237">
    <property type="term" value="F:metallopeptidase activity"/>
    <property type="evidence" value="ECO:0007669"/>
    <property type="project" value="UniProtKB-KW"/>
</dbReference>
<proteinExistence type="predicted"/>
<feature type="transmembrane region" description="Helical" evidence="1">
    <location>
        <begin position="140"/>
        <end position="159"/>
    </location>
</feature>
<dbReference type="Proteomes" id="UP001232117">
    <property type="component" value="Chromosome"/>
</dbReference>
<dbReference type="RefSeq" id="WP_264532902.1">
    <property type="nucleotide sequence ID" value="NZ_CP092332.1"/>
</dbReference>
<sequence length="309" mass="35229">MFIEQGIRSENKFWKYLFGSVLLFGASLIGQLPLLMGILYETLVHKKKYPDSNAAMMHFLEPNFTLFLLLFSFVFVFGGIYFVLRNLHHQSLLSIITSRASIDWKRVGFSFSIWAAFTIGSTTVFYVLHPEDFVLQFQGVPFLILFAIGLVLFPFQIGSEELIFRGYLMQGFGNLAHNKWFPLLMTSLIFGLLHIANPEVDKMGYSILIYYIGTGLFLGICTLMDEGMELALGFHFANNFIGAVLVTSDWSAFQTYAILKDVSNPSSLIDVLLPVVVIFPILLVLFARKYQWTNWKEQLIGKINKVNHN</sequence>
<feature type="transmembrane region" description="Helical" evidence="1">
    <location>
        <begin position="107"/>
        <end position="128"/>
    </location>
</feature>
<feature type="transmembrane region" description="Helical" evidence="1">
    <location>
        <begin position="268"/>
        <end position="287"/>
    </location>
</feature>
<gene>
    <name evidence="3" type="ORF">MG292_09845</name>
</gene>
<dbReference type="InterPro" id="IPR003675">
    <property type="entry name" value="Rce1/LyrA-like_dom"/>
</dbReference>
<evidence type="ECO:0000256" key="1">
    <source>
        <dbReference type="SAM" id="Phobius"/>
    </source>
</evidence>
<feature type="transmembrane region" description="Helical" evidence="1">
    <location>
        <begin position="203"/>
        <end position="223"/>
    </location>
</feature>
<protein>
    <submittedName>
        <fullName evidence="3">CPBP family intramembrane metalloprotease</fullName>
    </submittedName>
</protein>